<keyword evidence="2" id="KW-1185">Reference proteome</keyword>
<organism evidence="1 2">
    <name type="scientific">Solimonas marina</name>
    <dbReference type="NCBI Taxonomy" id="2714601"/>
    <lineage>
        <taxon>Bacteria</taxon>
        <taxon>Pseudomonadati</taxon>
        <taxon>Pseudomonadota</taxon>
        <taxon>Gammaproteobacteria</taxon>
        <taxon>Nevskiales</taxon>
        <taxon>Nevskiaceae</taxon>
        <taxon>Solimonas</taxon>
    </lineage>
</organism>
<dbReference type="AlphaFoldDB" id="A0A969W9N5"/>
<dbReference type="EMBL" id="JAAVXB010000003">
    <property type="protein sequence ID" value="NKF22114.1"/>
    <property type="molecule type" value="Genomic_DNA"/>
</dbReference>
<evidence type="ECO:0000313" key="2">
    <source>
        <dbReference type="Proteomes" id="UP000653472"/>
    </source>
</evidence>
<dbReference type="Proteomes" id="UP000653472">
    <property type="component" value="Unassembled WGS sequence"/>
</dbReference>
<protein>
    <submittedName>
        <fullName evidence="1">Uncharacterized protein</fullName>
    </submittedName>
</protein>
<sequence>MDRTRAIALHCGMMKAKQHPGFRLKSFLNGVLSVIARLGDEQAKENAATEKGAQL</sequence>
<proteinExistence type="predicted"/>
<comment type="caution">
    <text evidence="1">The sequence shown here is derived from an EMBL/GenBank/DDBJ whole genome shotgun (WGS) entry which is preliminary data.</text>
</comment>
<reference evidence="1" key="1">
    <citation type="submission" date="2020-03" db="EMBL/GenBank/DDBJ databases">
        <title>Solimonas marina sp. nov., isolated from deep seawater of the Pacific Ocean.</title>
        <authorList>
            <person name="Liu X."/>
            <person name="Lai Q."/>
            <person name="Sun F."/>
            <person name="Gai Y."/>
            <person name="Li G."/>
            <person name="Shao Z."/>
        </authorList>
    </citation>
    <scope>NUCLEOTIDE SEQUENCE</scope>
    <source>
        <strain evidence="1">C16B3</strain>
    </source>
</reference>
<gene>
    <name evidence="1" type="ORF">G7Y82_07275</name>
</gene>
<name>A0A969W9N5_9GAMM</name>
<accession>A0A969W9N5</accession>
<evidence type="ECO:0000313" key="1">
    <source>
        <dbReference type="EMBL" id="NKF22114.1"/>
    </source>
</evidence>